<dbReference type="InterPro" id="IPR050640">
    <property type="entry name" value="Bact_2-comp_sensor_kinase"/>
</dbReference>
<evidence type="ECO:0000313" key="5">
    <source>
        <dbReference type="EMBL" id="NBC72517.1"/>
    </source>
</evidence>
<dbReference type="GO" id="GO:0000155">
    <property type="term" value="F:phosphorelay sensor kinase activity"/>
    <property type="evidence" value="ECO:0007669"/>
    <property type="project" value="InterPro"/>
</dbReference>
<feature type="region of interest" description="Disordered" evidence="1">
    <location>
        <begin position="593"/>
        <end position="613"/>
    </location>
</feature>
<dbReference type="SUPFAM" id="SSF55874">
    <property type="entry name" value="ATPase domain of HSP90 chaperone/DNA topoisomerase II/histidine kinase"/>
    <property type="match status" value="1"/>
</dbReference>
<dbReference type="EMBL" id="JAAAMU010000020">
    <property type="protein sequence ID" value="NBC72517.1"/>
    <property type="molecule type" value="Genomic_DNA"/>
</dbReference>
<protein>
    <recommendedName>
        <fullName evidence="7">Histidine kinase</fullName>
    </recommendedName>
</protein>
<feature type="transmembrane region" description="Helical" evidence="2">
    <location>
        <begin position="12"/>
        <end position="32"/>
    </location>
</feature>
<accession>A0A7X4YTZ0</accession>
<dbReference type="Gene3D" id="3.30.565.10">
    <property type="entry name" value="Histidine kinase-like ATPase, C-terminal domain"/>
    <property type="match status" value="1"/>
</dbReference>
<dbReference type="InterPro" id="IPR036890">
    <property type="entry name" value="HATPase_C_sf"/>
</dbReference>
<evidence type="ECO:0000259" key="4">
    <source>
        <dbReference type="Pfam" id="PF06580"/>
    </source>
</evidence>
<proteinExistence type="predicted"/>
<dbReference type="Proteomes" id="UP000558113">
    <property type="component" value="Unassembled WGS sequence"/>
</dbReference>
<dbReference type="GO" id="GO:0016020">
    <property type="term" value="C:membrane"/>
    <property type="evidence" value="ECO:0007669"/>
    <property type="project" value="InterPro"/>
</dbReference>
<keyword evidence="6" id="KW-1185">Reference proteome</keyword>
<dbReference type="PANTHER" id="PTHR34220">
    <property type="entry name" value="SENSOR HISTIDINE KINASE YPDA"/>
    <property type="match status" value="1"/>
</dbReference>
<organism evidence="5 6">
    <name type="scientific">Paenibacillus sacheonensis</name>
    <dbReference type="NCBI Taxonomy" id="742054"/>
    <lineage>
        <taxon>Bacteria</taxon>
        <taxon>Bacillati</taxon>
        <taxon>Bacillota</taxon>
        <taxon>Bacilli</taxon>
        <taxon>Bacillales</taxon>
        <taxon>Paenibacillaceae</taxon>
        <taxon>Paenibacillus</taxon>
    </lineage>
</organism>
<reference evidence="5 6" key="1">
    <citation type="submission" date="2020-01" db="EMBL/GenBank/DDBJ databases">
        <title>Paenibacillus soybeanensis sp. nov. isolated from the nodules of soybean (Glycine max(L.) Merr).</title>
        <authorList>
            <person name="Wang H."/>
        </authorList>
    </citation>
    <scope>NUCLEOTIDE SEQUENCE [LARGE SCALE GENOMIC DNA]</scope>
    <source>
        <strain evidence="5 6">DSM 23054</strain>
    </source>
</reference>
<dbReference type="Pfam" id="PF06580">
    <property type="entry name" value="His_kinase"/>
    <property type="match status" value="1"/>
</dbReference>
<evidence type="ECO:0000259" key="3">
    <source>
        <dbReference type="Pfam" id="PF02518"/>
    </source>
</evidence>
<dbReference type="InterPro" id="IPR010559">
    <property type="entry name" value="Sig_transdc_His_kin_internal"/>
</dbReference>
<dbReference type="InterPro" id="IPR003594">
    <property type="entry name" value="HATPase_dom"/>
</dbReference>
<comment type="caution">
    <text evidence="5">The sequence shown here is derived from an EMBL/GenBank/DDBJ whole genome shotgun (WGS) entry which is preliminary data.</text>
</comment>
<name>A0A7X4YTZ0_9BACL</name>
<keyword evidence="2" id="KW-0812">Transmembrane</keyword>
<feature type="transmembrane region" description="Helical" evidence="2">
    <location>
        <begin position="290"/>
        <end position="312"/>
    </location>
</feature>
<gene>
    <name evidence="5" type="ORF">GT003_26265</name>
</gene>
<keyword evidence="2" id="KW-0472">Membrane</keyword>
<dbReference type="Pfam" id="PF02518">
    <property type="entry name" value="HATPase_c"/>
    <property type="match status" value="1"/>
</dbReference>
<sequence>MTLLKKLRIKTQIMIAVGGMLVIMLIIIYSLYAQTSRIVIHNNNQYSEETIRKFQVSLSQKTDEIAQIMLNLGFDPFVQKFLVQHDPSLSYEMTKELDRKIISLKAGRKGIEDIVLIGASGTKYSLNGGISYVQRLEAGILGSKSSFVSGLEKFSYSSSLQNSMVFAQNIYAIDIGGVAGGSRIGYIAVIANVDAMFFDADKTNAEPGVGFFLIDRYGKVFPDTHSPDIARSIRAMSSDPDGERKRTDYVGGVKGAIQIQKLDPIQASVLSFVPEEALLAELSAVRTRSILIVVLALALMAIPFAVIINNILQPIQILVKFINGIKSGRIKDLKMTLQLEGNVEMEVVAEKLNGMLGEIDALTHKLVETTTHLLEAEIEKEKAASAYLRSQINPHFLYNTLESIKGVALEVEAPQIVDMTKALGKLFHYSIKGSGYVTLDQELNAVKSYVFLQLIRFEGRFDVRYDFTEEALRAPVMKMILQPLVENAIFHGLEPKTTKGLLTISGRVAGDRASTLVIRIEDDGIGVEADLLRDIQNRLREEPSSLSQGGHNLSRNDSIGLQNVNNRLRLTYGSGYGLTFESEAGSGTRITLKMPGDIRQPGGNGDVQRAASG</sequence>
<keyword evidence="2" id="KW-1133">Transmembrane helix</keyword>
<dbReference type="PANTHER" id="PTHR34220:SF7">
    <property type="entry name" value="SENSOR HISTIDINE KINASE YPDA"/>
    <property type="match status" value="1"/>
</dbReference>
<feature type="domain" description="Signal transduction histidine kinase internal region" evidence="4">
    <location>
        <begin position="386"/>
        <end position="461"/>
    </location>
</feature>
<evidence type="ECO:0000313" key="6">
    <source>
        <dbReference type="Proteomes" id="UP000558113"/>
    </source>
</evidence>
<dbReference type="AlphaFoldDB" id="A0A7X4YTZ0"/>
<dbReference type="OrthoDB" id="9809348at2"/>
<dbReference type="Gene3D" id="6.10.340.10">
    <property type="match status" value="1"/>
</dbReference>
<evidence type="ECO:0000256" key="1">
    <source>
        <dbReference type="SAM" id="MobiDB-lite"/>
    </source>
</evidence>
<dbReference type="RefSeq" id="WP_161703594.1">
    <property type="nucleotide sequence ID" value="NZ_JAAAMU010000020.1"/>
</dbReference>
<evidence type="ECO:0008006" key="7">
    <source>
        <dbReference type="Google" id="ProtNLM"/>
    </source>
</evidence>
<feature type="domain" description="Histidine kinase/HSP90-like ATPase" evidence="3">
    <location>
        <begin position="478"/>
        <end position="595"/>
    </location>
</feature>
<evidence type="ECO:0000256" key="2">
    <source>
        <dbReference type="SAM" id="Phobius"/>
    </source>
</evidence>